<evidence type="ECO:0000313" key="2">
    <source>
        <dbReference type="Proteomes" id="UP000265703"/>
    </source>
</evidence>
<dbReference type="Proteomes" id="UP000265703">
    <property type="component" value="Unassembled WGS sequence"/>
</dbReference>
<accession>A0A397SLJ9</accession>
<proteinExistence type="predicted"/>
<keyword evidence="2" id="KW-1185">Reference proteome</keyword>
<comment type="caution">
    <text evidence="1">The sequence shown here is derived from an EMBL/GenBank/DDBJ whole genome shotgun (WGS) entry which is preliminary data.</text>
</comment>
<organism evidence="1 2">
    <name type="scientific">Glomus cerebriforme</name>
    <dbReference type="NCBI Taxonomy" id="658196"/>
    <lineage>
        <taxon>Eukaryota</taxon>
        <taxon>Fungi</taxon>
        <taxon>Fungi incertae sedis</taxon>
        <taxon>Mucoromycota</taxon>
        <taxon>Glomeromycotina</taxon>
        <taxon>Glomeromycetes</taxon>
        <taxon>Glomerales</taxon>
        <taxon>Glomeraceae</taxon>
        <taxon>Glomus</taxon>
    </lineage>
</organism>
<dbReference type="AlphaFoldDB" id="A0A397SLJ9"/>
<gene>
    <name evidence="1" type="ORF">C1645_831657</name>
</gene>
<evidence type="ECO:0000313" key="1">
    <source>
        <dbReference type="EMBL" id="RIA84857.1"/>
    </source>
</evidence>
<sequence length="73" mass="8613">MNQSMCSKKKVDDFQDEIHKTQVNVSRLEVSHTEALKELFIWNWKLKIFRFTPDSFGIIATNNEELSLEILNL</sequence>
<protein>
    <submittedName>
        <fullName evidence="1">Uncharacterized protein</fullName>
    </submittedName>
</protein>
<dbReference type="EMBL" id="QKYT01000464">
    <property type="protein sequence ID" value="RIA84857.1"/>
    <property type="molecule type" value="Genomic_DNA"/>
</dbReference>
<reference evidence="1 2" key="1">
    <citation type="submission" date="2018-06" db="EMBL/GenBank/DDBJ databases">
        <title>Comparative genomics reveals the genomic features of Rhizophagus irregularis, R. cerebriforme, R. diaphanum and Gigaspora rosea, and their symbiotic lifestyle signature.</title>
        <authorList>
            <person name="Morin E."/>
            <person name="San Clemente H."/>
            <person name="Chen E.C.H."/>
            <person name="De La Providencia I."/>
            <person name="Hainaut M."/>
            <person name="Kuo A."/>
            <person name="Kohler A."/>
            <person name="Murat C."/>
            <person name="Tang N."/>
            <person name="Roy S."/>
            <person name="Loubradou J."/>
            <person name="Henrissat B."/>
            <person name="Grigoriev I.V."/>
            <person name="Corradi N."/>
            <person name="Roux C."/>
            <person name="Martin F.M."/>
        </authorList>
    </citation>
    <scope>NUCLEOTIDE SEQUENCE [LARGE SCALE GENOMIC DNA]</scope>
    <source>
        <strain evidence="1 2">DAOM 227022</strain>
    </source>
</reference>
<name>A0A397SLJ9_9GLOM</name>